<accession>A0A397U8K1</accession>
<sequence>MSSHGYNPPSSVCEVTLPEDSINEITLSNDSENNTIDPLLSEITAYFVDCGFQANLWLDSTIFIGIEGSSVNGIASGENKKLLVKWALQKKSQVNSVINNYERKGEPQMFAASYEDVATGINKFLSSNTKVADVNTKCSTYRAFFLTMNQQSTQAINFIKSRMEFNGIVVYWVNMGRKKSMKYRDLVLEGKNLWKRVEILSEWVNNGGDDVEGSWQNAIPNARWFEPIRHLQLAIKTCRAVNLMNSYCIGIIYFHTKP</sequence>
<name>A0A397U8K1_9GLOM</name>
<dbReference type="Proteomes" id="UP000266673">
    <property type="component" value="Unassembled WGS sequence"/>
</dbReference>
<protein>
    <submittedName>
        <fullName evidence="1">Uncharacterized protein</fullName>
    </submittedName>
</protein>
<gene>
    <name evidence="1" type="ORF">C2G38_2253174</name>
</gene>
<evidence type="ECO:0000313" key="1">
    <source>
        <dbReference type="EMBL" id="RIB06494.1"/>
    </source>
</evidence>
<proteinExistence type="predicted"/>
<dbReference type="OrthoDB" id="2314945at2759"/>
<keyword evidence="2" id="KW-1185">Reference proteome</keyword>
<comment type="caution">
    <text evidence="1">The sequence shown here is derived from an EMBL/GenBank/DDBJ whole genome shotgun (WGS) entry which is preliminary data.</text>
</comment>
<dbReference type="AlphaFoldDB" id="A0A397U8K1"/>
<reference evidence="1 2" key="1">
    <citation type="submission" date="2018-06" db="EMBL/GenBank/DDBJ databases">
        <title>Comparative genomics reveals the genomic features of Rhizophagus irregularis, R. cerebriforme, R. diaphanum and Gigaspora rosea, and their symbiotic lifestyle signature.</title>
        <authorList>
            <person name="Morin E."/>
            <person name="San Clemente H."/>
            <person name="Chen E.C.H."/>
            <person name="De La Providencia I."/>
            <person name="Hainaut M."/>
            <person name="Kuo A."/>
            <person name="Kohler A."/>
            <person name="Murat C."/>
            <person name="Tang N."/>
            <person name="Roy S."/>
            <person name="Loubradou J."/>
            <person name="Henrissat B."/>
            <person name="Grigoriev I.V."/>
            <person name="Corradi N."/>
            <person name="Roux C."/>
            <person name="Martin F.M."/>
        </authorList>
    </citation>
    <scope>NUCLEOTIDE SEQUENCE [LARGE SCALE GENOMIC DNA]</scope>
    <source>
        <strain evidence="1 2">DAOM 194757</strain>
    </source>
</reference>
<dbReference type="EMBL" id="QKWP01001804">
    <property type="protein sequence ID" value="RIB06494.1"/>
    <property type="molecule type" value="Genomic_DNA"/>
</dbReference>
<evidence type="ECO:0000313" key="2">
    <source>
        <dbReference type="Proteomes" id="UP000266673"/>
    </source>
</evidence>
<organism evidence="1 2">
    <name type="scientific">Gigaspora rosea</name>
    <dbReference type="NCBI Taxonomy" id="44941"/>
    <lineage>
        <taxon>Eukaryota</taxon>
        <taxon>Fungi</taxon>
        <taxon>Fungi incertae sedis</taxon>
        <taxon>Mucoromycota</taxon>
        <taxon>Glomeromycotina</taxon>
        <taxon>Glomeromycetes</taxon>
        <taxon>Diversisporales</taxon>
        <taxon>Gigasporaceae</taxon>
        <taxon>Gigaspora</taxon>
    </lineage>
</organism>